<evidence type="ECO:0000313" key="2">
    <source>
        <dbReference type="EMBL" id="KAE8153329.1"/>
    </source>
</evidence>
<feature type="compositionally biased region" description="Low complexity" evidence="1">
    <location>
        <begin position="24"/>
        <end position="37"/>
    </location>
</feature>
<dbReference type="Proteomes" id="UP000325780">
    <property type="component" value="Unassembled WGS sequence"/>
</dbReference>
<dbReference type="EMBL" id="ML742040">
    <property type="protein sequence ID" value="KAE8153329.1"/>
    <property type="molecule type" value="Genomic_DNA"/>
</dbReference>
<feature type="region of interest" description="Disordered" evidence="1">
    <location>
        <begin position="423"/>
        <end position="464"/>
    </location>
</feature>
<feature type="compositionally biased region" description="Polar residues" evidence="1">
    <location>
        <begin position="43"/>
        <end position="55"/>
    </location>
</feature>
<accession>A0A5N6U4J3</accession>
<sequence length="629" mass="69617">MSFNQPIRRKPVPLGPSPQETGVIRPITPTSPRPTTSFKQPILQESINSTPSSSYLRPPLSHSHTAHTIPRYRSTPDLRGSAQPLPRAATDFPAPTEQPNSPNAFQKAYGEVSHFLGGLIAHPTQSNRHFTILRHSPGIVFYRGSTTSVTVSVFSDSPLPADRSYWLQNRGWSGNTGMKAKAFFRFTDDWVNVTPSFALGAEQVGPADERAWQRDIGKFRKKAPVKLQGHRLRETVVARIPAEVNDGYFQLNLCQGPKKKVLCSSPVFRVLSTSMDPSSMRGASLATMPLEVGAMVLGMYAQKVTQTVRAPVSAAVSNRVDKYKPSGVKLTAAQTAYSASGVEESVNRLRNGRNHVDGPDRQQQTREYQQAALDSGPQPPFPMDFKARAQSTNTPGIETPRYSLSKVPDSVLDTLRGHFIAWTRIEGDQKRPSTSHAPSPGPHNFPIPPHTPPPPYPGTLSPHNESSTWYPSILSITLLDPTHQTRINLSTAMTRVATLRFLDEVSTPPSKVEIRVMAFLRPETQLPPPSGMTEKDLHVARATAAEAEMLADIYDASYAQNTLDHPAWRPELNDRQGTWFDRAKEGVENVRGRAEKMIENVPLHWVGVRSATAEMKDRQVEVNGFYIVR</sequence>
<evidence type="ECO:0000313" key="3">
    <source>
        <dbReference type="Proteomes" id="UP000325780"/>
    </source>
</evidence>
<organism evidence="2 3">
    <name type="scientific">Aspergillus avenaceus</name>
    <dbReference type="NCBI Taxonomy" id="36643"/>
    <lineage>
        <taxon>Eukaryota</taxon>
        <taxon>Fungi</taxon>
        <taxon>Dikarya</taxon>
        <taxon>Ascomycota</taxon>
        <taxon>Pezizomycotina</taxon>
        <taxon>Eurotiomycetes</taxon>
        <taxon>Eurotiomycetidae</taxon>
        <taxon>Eurotiales</taxon>
        <taxon>Aspergillaceae</taxon>
        <taxon>Aspergillus</taxon>
        <taxon>Aspergillus subgen. Circumdati</taxon>
    </lineage>
</organism>
<evidence type="ECO:0008006" key="4">
    <source>
        <dbReference type="Google" id="ProtNLM"/>
    </source>
</evidence>
<feature type="compositionally biased region" description="Pro residues" evidence="1">
    <location>
        <begin position="439"/>
        <end position="457"/>
    </location>
</feature>
<feature type="region of interest" description="Disordered" evidence="1">
    <location>
        <begin position="350"/>
        <end position="403"/>
    </location>
</feature>
<name>A0A5N6U4J3_ASPAV</name>
<protein>
    <recommendedName>
        <fullName evidence="4">LipA and NB-ARC domain protein</fullName>
    </recommendedName>
</protein>
<feature type="region of interest" description="Disordered" evidence="1">
    <location>
        <begin position="1"/>
        <end position="101"/>
    </location>
</feature>
<dbReference type="AlphaFoldDB" id="A0A5N6U4J3"/>
<evidence type="ECO:0000256" key="1">
    <source>
        <dbReference type="SAM" id="MobiDB-lite"/>
    </source>
</evidence>
<proteinExistence type="predicted"/>
<keyword evidence="3" id="KW-1185">Reference proteome</keyword>
<gene>
    <name evidence="2" type="ORF">BDV25DRAFT_168986</name>
</gene>
<feature type="compositionally biased region" description="Basic and acidic residues" evidence="1">
    <location>
        <begin position="354"/>
        <end position="364"/>
    </location>
</feature>
<reference evidence="2 3" key="1">
    <citation type="submission" date="2019-04" db="EMBL/GenBank/DDBJ databases">
        <title>Friends and foes A comparative genomics study of 23 Aspergillus species from section Flavi.</title>
        <authorList>
            <consortium name="DOE Joint Genome Institute"/>
            <person name="Kjaerbolling I."/>
            <person name="Vesth T."/>
            <person name="Frisvad J.C."/>
            <person name="Nybo J.L."/>
            <person name="Theobald S."/>
            <person name="Kildgaard S."/>
            <person name="Isbrandt T."/>
            <person name="Kuo A."/>
            <person name="Sato A."/>
            <person name="Lyhne E.K."/>
            <person name="Kogle M.E."/>
            <person name="Wiebenga A."/>
            <person name="Kun R.S."/>
            <person name="Lubbers R.J."/>
            <person name="Makela M.R."/>
            <person name="Barry K."/>
            <person name="Chovatia M."/>
            <person name="Clum A."/>
            <person name="Daum C."/>
            <person name="Haridas S."/>
            <person name="He G."/>
            <person name="LaButti K."/>
            <person name="Lipzen A."/>
            <person name="Mondo S."/>
            <person name="Riley R."/>
            <person name="Salamov A."/>
            <person name="Simmons B.A."/>
            <person name="Magnuson J.K."/>
            <person name="Henrissat B."/>
            <person name="Mortensen U.H."/>
            <person name="Larsen T.O."/>
            <person name="Devries R.P."/>
            <person name="Grigoriev I.V."/>
            <person name="Machida M."/>
            <person name="Baker S.E."/>
            <person name="Andersen M.R."/>
        </authorList>
    </citation>
    <scope>NUCLEOTIDE SEQUENCE [LARGE SCALE GENOMIC DNA]</scope>
    <source>
        <strain evidence="2 3">IBT 18842</strain>
    </source>
</reference>
<dbReference type="OrthoDB" id="276388at2759"/>